<dbReference type="OrthoDB" id="445589at2"/>
<proteinExistence type="inferred from homology"/>
<comment type="similarity">
    <text evidence="8">Belongs to the anion channel-forming bestrophin (TC 1.A.46) family.</text>
</comment>
<dbReference type="Proteomes" id="UP000077177">
    <property type="component" value="Chromosome"/>
</dbReference>
<comment type="subcellular location">
    <subcellularLocation>
        <location evidence="1">Cell membrane</location>
        <topology evidence="1">Multi-pass membrane protein</topology>
    </subcellularLocation>
</comment>
<evidence type="ECO:0000256" key="5">
    <source>
        <dbReference type="ARBA" id="ARBA00022989"/>
    </source>
</evidence>
<keyword evidence="6" id="KW-0406">Ion transport</keyword>
<dbReference type="RefSeq" id="WP_066407763.1">
    <property type="nucleotide sequence ID" value="NZ_CP011390.1"/>
</dbReference>
<keyword evidence="2" id="KW-0813">Transport</keyword>
<evidence type="ECO:0000256" key="3">
    <source>
        <dbReference type="ARBA" id="ARBA00022475"/>
    </source>
</evidence>
<dbReference type="GO" id="GO:0005886">
    <property type="term" value="C:plasma membrane"/>
    <property type="evidence" value="ECO:0007669"/>
    <property type="project" value="UniProtKB-SubCell"/>
</dbReference>
<dbReference type="InterPro" id="IPR044669">
    <property type="entry name" value="YneE/VCCN1/2-like"/>
</dbReference>
<evidence type="ECO:0000256" key="8">
    <source>
        <dbReference type="ARBA" id="ARBA00034708"/>
    </source>
</evidence>
<keyword evidence="3" id="KW-1003">Cell membrane</keyword>
<accession>A0A172U0N1</accession>
<dbReference type="Pfam" id="PF25539">
    <property type="entry name" value="Bestrophin_2"/>
    <property type="match status" value="1"/>
</dbReference>
<sequence length="293" mass="34107">MISYNPKDWARFILGFPKSDTFRKLFPWLIVIALYAWLIAYLELHYFKLSQESSIKNISVLHSLLGFAISMLLVFRTNTAYDRWWEGRRQWGALVNTSRNLAIKLNSLLAQDDDKNRSFFIQLIPRFALELKQHLQSEATRLSLDEKPHPEIPNFDRSKHVPNQVASLIMNRLLLLQRQQQITSEQLLFMNTEASAFIDICGACERIKNTPIPFSYSNFIKKFIFLYIISLPVGYVFSLGYLIIPVVVFVFYVLGSLELIAEEIEDPFGNDTNDLPMQRMYENIKRNVAEILA</sequence>
<feature type="transmembrane region" description="Helical" evidence="9">
    <location>
        <begin position="54"/>
        <end position="75"/>
    </location>
</feature>
<keyword evidence="4 9" id="KW-0812">Transmembrane</keyword>
<feature type="transmembrane region" description="Helical" evidence="9">
    <location>
        <begin position="224"/>
        <end position="254"/>
    </location>
</feature>
<evidence type="ECO:0000256" key="1">
    <source>
        <dbReference type="ARBA" id="ARBA00004651"/>
    </source>
</evidence>
<dbReference type="PATRIC" id="fig|1492898.3.peg.4762"/>
<gene>
    <name evidence="10" type="ORF">SY85_21940</name>
</gene>
<keyword evidence="7 9" id="KW-0472">Membrane</keyword>
<evidence type="ECO:0000256" key="9">
    <source>
        <dbReference type="SAM" id="Phobius"/>
    </source>
</evidence>
<organism evidence="10 11">
    <name type="scientific">Flavisolibacter tropicus</name>
    <dbReference type="NCBI Taxonomy" id="1492898"/>
    <lineage>
        <taxon>Bacteria</taxon>
        <taxon>Pseudomonadati</taxon>
        <taxon>Bacteroidota</taxon>
        <taxon>Chitinophagia</taxon>
        <taxon>Chitinophagales</taxon>
        <taxon>Chitinophagaceae</taxon>
        <taxon>Flavisolibacter</taxon>
    </lineage>
</organism>
<dbReference type="PANTHER" id="PTHR33281">
    <property type="entry name" value="UPF0187 PROTEIN YNEE"/>
    <property type="match status" value="1"/>
</dbReference>
<dbReference type="KEGG" id="fla:SY85_21940"/>
<evidence type="ECO:0000313" key="10">
    <source>
        <dbReference type="EMBL" id="ANE52738.1"/>
    </source>
</evidence>
<reference evidence="10 11" key="2">
    <citation type="journal article" date="2016" name="Int. J. Syst. Evol. Microbiol.">
        <title>Flavisolibacter tropicus sp. nov., isolated from tropical soil.</title>
        <authorList>
            <person name="Lee J.J."/>
            <person name="Kang M.S."/>
            <person name="Kim G.S."/>
            <person name="Lee C.S."/>
            <person name="Lim S."/>
            <person name="Lee J."/>
            <person name="Roh S.H."/>
            <person name="Kang H."/>
            <person name="Ha J.M."/>
            <person name="Bae S."/>
            <person name="Jung H.Y."/>
            <person name="Kim M.K."/>
        </authorList>
    </citation>
    <scope>NUCLEOTIDE SEQUENCE [LARGE SCALE GENOMIC DNA]</scope>
    <source>
        <strain evidence="10 11">LCS9</strain>
    </source>
</reference>
<evidence type="ECO:0000256" key="2">
    <source>
        <dbReference type="ARBA" id="ARBA00022448"/>
    </source>
</evidence>
<name>A0A172U0N1_9BACT</name>
<evidence type="ECO:0000256" key="7">
    <source>
        <dbReference type="ARBA" id="ARBA00023136"/>
    </source>
</evidence>
<reference evidence="11" key="1">
    <citation type="submission" date="2015-01" db="EMBL/GenBank/DDBJ databases">
        <title>Flavisolibacter sp./LCS9/ whole genome sequencing.</title>
        <authorList>
            <person name="Kim M.K."/>
            <person name="Srinivasan S."/>
            <person name="Lee J.-J."/>
        </authorList>
    </citation>
    <scope>NUCLEOTIDE SEQUENCE [LARGE SCALE GENOMIC DNA]</scope>
    <source>
        <strain evidence="11">LCS9</strain>
    </source>
</reference>
<feature type="transmembrane region" description="Helical" evidence="9">
    <location>
        <begin position="25"/>
        <end position="42"/>
    </location>
</feature>
<dbReference type="GO" id="GO:0005254">
    <property type="term" value="F:chloride channel activity"/>
    <property type="evidence" value="ECO:0007669"/>
    <property type="project" value="InterPro"/>
</dbReference>
<dbReference type="AlphaFoldDB" id="A0A172U0N1"/>
<protein>
    <submittedName>
        <fullName evidence="10">Membrane protein</fullName>
    </submittedName>
</protein>
<keyword evidence="5 9" id="KW-1133">Transmembrane helix</keyword>
<evidence type="ECO:0000256" key="6">
    <source>
        <dbReference type="ARBA" id="ARBA00023065"/>
    </source>
</evidence>
<dbReference type="EMBL" id="CP011390">
    <property type="protein sequence ID" value="ANE52738.1"/>
    <property type="molecule type" value="Genomic_DNA"/>
</dbReference>
<dbReference type="PANTHER" id="PTHR33281:SF19">
    <property type="entry name" value="VOLTAGE-DEPENDENT ANION CHANNEL-FORMING PROTEIN YNEE"/>
    <property type="match status" value="1"/>
</dbReference>
<evidence type="ECO:0000313" key="11">
    <source>
        <dbReference type="Proteomes" id="UP000077177"/>
    </source>
</evidence>
<evidence type="ECO:0000256" key="4">
    <source>
        <dbReference type="ARBA" id="ARBA00022692"/>
    </source>
</evidence>
<keyword evidence="11" id="KW-1185">Reference proteome</keyword>